<evidence type="ECO:0000313" key="3">
    <source>
        <dbReference type="WBParaSite" id="jg1081"/>
    </source>
</evidence>
<evidence type="ECO:0000256" key="1">
    <source>
        <dbReference type="SAM" id="MobiDB-lite"/>
    </source>
</evidence>
<dbReference type="Proteomes" id="UP000887574">
    <property type="component" value="Unplaced"/>
</dbReference>
<dbReference type="WBParaSite" id="jg1081">
    <property type="protein sequence ID" value="jg1081"/>
    <property type="gene ID" value="jg1081"/>
</dbReference>
<feature type="compositionally biased region" description="Basic and acidic residues" evidence="1">
    <location>
        <begin position="45"/>
        <end position="58"/>
    </location>
</feature>
<feature type="region of interest" description="Disordered" evidence="1">
    <location>
        <begin position="23"/>
        <end position="58"/>
    </location>
</feature>
<evidence type="ECO:0000313" key="2">
    <source>
        <dbReference type="Proteomes" id="UP000887574"/>
    </source>
</evidence>
<reference evidence="3" key="1">
    <citation type="submission" date="2022-11" db="UniProtKB">
        <authorList>
            <consortium name="WormBaseParasite"/>
        </authorList>
    </citation>
    <scope>IDENTIFICATION</scope>
</reference>
<proteinExistence type="predicted"/>
<protein>
    <submittedName>
        <fullName evidence="3">Uncharacterized protein</fullName>
    </submittedName>
</protein>
<organism evidence="2 3">
    <name type="scientific">Ditylenchus dipsaci</name>
    <dbReference type="NCBI Taxonomy" id="166011"/>
    <lineage>
        <taxon>Eukaryota</taxon>
        <taxon>Metazoa</taxon>
        <taxon>Ecdysozoa</taxon>
        <taxon>Nematoda</taxon>
        <taxon>Chromadorea</taxon>
        <taxon>Rhabditida</taxon>
        <taxon>Tylenchina</taxon>
        <taxon>Tylenchomorpha</taxon>
        <taxon>Sphaerularioidea</taxon>
        <taxon>Anguinidae</taxon>
        <taxon>Anguininae</taxon>
        <taxon>Ditylenchus</taxon>
    </lineage>
</organism>
<keyword evidence="2" id="KW-1185">Reference proteome</keyword>
<accession>A0A915CNB6</accession>
<dbReference type="AlphaFoldDB" id="A0A915CNB6"/>
<sequence length="58" mass="6331">MSNSDEVLRRALVAQVALVVTNSYKRHLRNPDKSATGSSDSSGDDSMKECRTGGKFKE</sequence>
<name>A0A915CNB6_9BILA</name>